<dbReference type="GO" id="GO:0022857">
    <property type="term" value="F:transmembrane transporter activity"/>
    <property type="evidence" value="ECO:0007669"/>
    <property type="project" value="InterPro"/>
</dbReference>
<dbReference type="InterPro" id="IPR002629">
    <property type="entry name" value="Met_Synth_C/arc"/>
</dbReference>
<feature type="transmembrane region" description="Helical" evidence="7">
    <location>
        <begin position="733"/>
        <end position="754"/>
    </location>
</feature>
<dbReference type="PRINTS" id="PR00171">
    <property type="entry name" value="SUGRTRNSPORT"/>
</dbReference>
<feature type="transmembrane region" description="Helical" evidence="7">
    <location>
        <begin position="761"/>
        <end position="782"/>
    </location>
</feature>
<dbReference type="Proteomes" id="UP000490939">
    <property type="component" value="Unassembled WGS sequence"/>
</dbReference>
<dbReference type="InterPro" id="IPR005829">
    <property type="entry name" value="Sugar_transporter_CS"/>
</dbReference>
<feature type="transmembrane region" description="Helical" evidence="7">
    <location>
        <begin position="823"/>
        <end position="843"/>
    </location>
</feature>
<keyword evidence="5 7" id="KW-1133">Transmembrane helix</keyword>
<feature type="transmembrane region" description="Helical" evidence="7">
    <location>
        <begin position="478"/>
        <end position="496"/>
    </location>
</feature>
<dbReference type="Pfam" id="PF00083">
    <property type="entry name" value="Sugar_tr"/>
    <property type="match status" value="1"/>
</dbReference>
<evidence type="ECO:0000256" key="5">
    <source>
        <dbReference type="ARBA" id="ARBA00022989"/>
    </source>
</evidence>
<accession>A0A8H3VPX5</accession>
<dbReference type="SUPFAM" id="SSF51726">
    <property type="entry name" value="UROD/MetE-like"/>
    <property type="match status" value="1"/>
</dbReference>
<feature type="transmembrane region" description="Helical" evidence="7">
    <location>
        <begin position="788"/>
        <end position="811"/>
    </location>
</feature>
<dbReference type="InterPro" id="IPR036259">
    <property type="entry name" value="MFS_trans_sf"/>
</dbReference>
<keyword evidence="4 7" id="KW-0812">Transmembrane</keyword>
<dbReference type="PANTHER" id="PTHR43844">
    <property type="entry name" value="METHIONINE SYNTHASE"/>
    <property type="match status" value="1"/>
</dbReference>
<feature type="transmembrane region" description="Helical" evidence="7">
    <location>
        <begin position="421"/>
        <end position="441"/>
    </location>
</feature>
<dbReference type="Gene3D" id="3.20.20.210">
    <property type="match status" value="1"/>
</dbReference>
<sequence length="898" mass="99075">MSSFTLHRNPPFRVEHIGSLKRPDKLIAKREGAEDGKVSEKELTATEDECIEWVVKKQQELGIRAVTDGEYRRGMFFSHFFESLDGFETIDEPPSDWFRPYMPDIAAFMLDENAKPEATVLCKAKIKHSGRSPYVPQFEYITKFVPTERWKEIKITLAAPNWYHFRYKEGVAYPKDVYSNDEEYLGDIAKAYQVELDLLYKAGCRNVQYDDPNLAYFCDQNMIDGWLSDPLNKDIGHPDLTLARYISMYNDCISKIPSDMHVGVHLCRGNYLGSRHFSTGSYDRIATQLFQTLNVHTYYLEFDTPRAGGFDSLVHLPKNKNLIMGVVTSKFAELENVDEMVKRVEKAADYVAKGSGQSRHEALQRLGISPQCGFASHFVGNTVTVGDMEKKLALIKDIAPRTYRQINTMNPKTWFKDLTPYFLYILFIATLGPLLFGYHLAELNTPQQVITCKRKSLFGPEDVASALPQCIPMNPSEIGLVSSIFTLGGLIGALAGGPSSSKYGRLRVMQVSTVFFTLGPALEALAPNIATMAAGRLISGLGAGASVVVVPIYISEVSPPAEKGFFGSLTQVMVNFGIFITQLLGYFLSYGQLWRVVLAVGGIIGVAQAVALLFAAESPVWTANQGRARSAREVLMRIRGDKFDIEEEIANWGHAPTDTTADEEETLLHNEQPREDFVKKEHMGMLEVVIHPHNRKAVIAVVMVMIAQQLTGINSIIMYGVSLLADLLQSNSALLNLAVSGINVLVTAAAAPLVDKIGRKTCLLISIAGMGISSLLLAIGIIHSISALSAVAVLFFVGSFGVGLGPIPFILSSELVSTEAVGATQGWALGANWISTFIVAQFFPMVNAALGKGKIYFIFAGVALFFWLFVAWWVPETSGKKDADEVWGRGRDGGERQD</sequence>
<evidence type="ECO:0000256" key="7">
    <source>
        <dbReference type="SAM" id="Phobius"/>
    </source>
</evidence>
<dbReference type="InterPro" id="IPR005828">
    <property type="entry name" value="MFS_sugar_transport-like"/>
</dbReference>
<dbReference type="NCBIfam" id="TIGR00879">
    <property type="entry name" value="SP"/>
    <property type="match status" value="1"/>
</dbReference>
<comment type="similarity">
    <text evidence="2">Belongs to the major facilitator superfamily. Sugar transporter (TC 2.A.1.1) family.</text>
</comment>
<dbReference type="PROSITE" id="PS00217">
    <property type="entry name" value="SUGAR_TRANSPORT_2"/>
    <property type="match status" value="1"/>
</dbReference>
<feature type="transmembrane region" description="Helical" evidence="7">
    <location>
        <begin position="855"/>
        <end position="874"/>
    </location>
</feature>
<dbReference type="GO" id="GO:0009086">
    <property type="term" value="P:methionine biosynthetic process"/>
    <property type="evidence" value="ECO:0007669"/>
    <property type="project" value="InterPro"/>
</dbReference>
<keyword evidence="3" id="KW-0813">Transport</keyword>
<proteinExistence type="inferred from homology"/>
<feature type="domain" description="Major facilitator superfamily (MFS) profile" evidence="8">
    <location>
        <begin position="425"/>
        <end position="878"/>
    </location>
</feature>
<dbReference type="PROSITE" id="PS50850">
    <property type="entry name" value="MFS"/>
    <property type="match status" value="1"/>
</dbReference>
<dbReference type="InterPro" id="IPR020846">
    <property type="entry name" value="MFS_dom"/>
</dbReference>
<dbReference type="GO" id="GO:0016020">
    <property type="term" value="C:membrane"/>
    <property type="evidence" value="ECO:0007669"/>
    <property type="project" value="UniProtKB-SubCell"/>
</dbReference>
<dbReference type="PANTHER" id="PTHR43844:SF2">
    <property type="entry name" value="SYNTHASE, VITAMIN-B12 INDEPENDENT, PUTATIVE (AFU_ORTHOLOGUE AFUA_3G12060)-RELATED"/>
    <property type="match status" value="1"/>
</dbReference>
<feature type="transmembrane region" description="Helical" evidence="7">
    <location>
        <begin position="566"/>
        <end position="587"/>
    </location>
</feature>
<gene>
    <name evidence="9" type="ORF">EG327_000919</name>
</gene>
<comment type="caution">
    <text evidence="9">The sequence shown here is derived from an EMBL/GenBank/DDBJ whole genome shotgun (WGS) entry which is preliminary data.</text>
</comment>
<evidence type="ECO:0000313" key="10">
    <source>
        <dbReference type="Proteomes" id="UP000490939"/>
    </source>
</evidence>
<dbReference type="EMBL" id="WNWR01000120">
    <property type="protein sequence ID" value="KAE9990828.1"/>
    <property type="molecule type" value="Genomic_DNA"/>
</dbReference>
<evidence type="ECO:0000313" key="9">
    <source>
        <dbReference type="EMBL" id="KAE9990828.1"/>
    </source>
</evidence>
<evidence type="ECO:0000256" key="2">
    <source>
        <dbReference type="ARBA" id="ARBA00010992"/>
    </source>
</evidence>
<evidence type="ECO:0000256" key="6">
    <source>
        <dbReference type="ARBA" id="ARBA00023136"/>
    </source>
</evidence>
<dbReference type="PROSITE" id="PS00216">
    <property type="entry name" value="SUGAR_TRANSPORT_1"/>
    <property type="match status" value="1"/>
</dbReference>
<dbReference type="InterPro" id="IPR038071">
    <property type="entry name" value="UROD/MetE-like_sf"/>
</dbReference>
<dbReference type="SUPFAM" id="SSF103473">
    <property type="entry name" value="MFS general substrate transporter"/>
    <property type="match status" value="1"/>
</dbReference>
<feature type="transmembrane region" description="Helical" evidence="7">
    <location>
        <begin position="508"/>
        <end position="527"/>
    </location>
</feature>
<organism evidence="9 10">
    <name type="scientific">Venturia inaequalis</name>
    <name type="common">Apple scab fungus</name>
    <dbReference type="NCBI Taxonomy" id="5025"/>
    <lineage>
        <taxon>Eukaryota</taxon>
        <taxon>Fungi</taxon>
        <taxon>Dikarya</taxon>
        <taxon>Ascomycota</taxon>
        <taxon>Pezizomycotina</taxon>
        <taxon>Dothideomycetes</taxon>
        <taxon>Pleosporomycetidae</taxon>
        <taxon>Venturiales</taxon>
        <taxon>Venturiaceae</taxon>
        <taxon>Venturia</taxon>
    </lineage>
</organism>
<keyword evidence="10" id="KW-1185">Reference proteome</keyword>
<keyword evidence="6 7" id="KW-0472">Membrane</keyword>
<feature type="transmembrane region" description="Helical" evidence="7">
    <location>
        <begin position="697"/>
        <end position="721"/>
    </location>
</feature>
<feature type="transmembrane region" description="Helical" evidence="7">
    <location>
        <begin position="593"/>
        <end position="615"/>
    </location>
</feature>
<dbReference type="GO" id="GO:0008270">
    <property type="term" value="F:zinc ion binding"/>
    <property type="evidence" value="ECO:0007669"/>
    <property type="project" value="InterPro"/>
</dbReference>
<dbReference type="CDD" id="cd03311">
    <property type="entry name" value="CIMS_C_terminal_like"/>
    <property type="match status" value="1"/>
</dbReference>
<dbReference type="InterPro" id="IPR003663">
    <property type="entry name" value="Sugar/inositol_transpt"/>
</dbReference>
<comment type="subcellular location">
    <subcellularLocation>
        <location evidence="1">Membrane</location>
        <topology evidence="1">Multi-pass membrane protein</topology>
    </subcellularLocation>
</comment>
<reference evidence="9 10" key="1">
    <citation type="submission" date="2019-07" db="EMBL/GenBank/DDBJ databases">
        <title>Venturia inaequalis Genome Resource.</title>
        <authorList>
            <person name="Lichtner F.J."/>
        </authorList>
    </citation>
    <scope>NUCLEOTIDE SEQUENCE [LARGE SCALE GENOMIC DNA]</scope>
    <source>
        <strain evidence="9 10">DMI_063113</strain>
    </source>
</reference>
<feature type="transmembrane region" description="Helical" evidence="7">
    <location>
        <begin position="533"/>
        <end position="554"/>
    </location>
</feature>
<evidence type="ECO:0000256" key="4">
    <source>
        <dbReference type="ARBA" id="ARBA00022692"/>
    </source>
</evidence>
<evidence type="ECO:0000256" key="1">
    <source>
        <dbReference type="ARBA" id="ARBA00004141"/>
    </source>
</evidence>
<dbReference type="AlphaFoldDB" id="A0A8H3VPX5"/>
<name>A0A8H3VPX5_VENIN</name>
<protein>
    <recommendedName>
        <fullName evidence="8">Major facilitator superfamily (MFS) profile domain-containing protein</fullName>
    </recommendedName>
</protein>
<dbReference type="Gene3D" id="1.20.1250.20">
    <property type="entry name" value="MFS general substrate transporter like domains"/>
    <property type="match status" value="1"/>
</dbReference>
<evidence type="ECO:0000259" key="8">
    <source>
        <dbReference type="PROSITE" id="PS50850"/>
    </source>
</evidence>
<evidence type="ECO:0000256" key="3">
    <source>
        <dbReference type="ARBA" id="ARBA00022448"/>
    </source>
</evidence>
<dbReference type="GO" id="GO:0003871">
    <property type="term" value="F:5-methyltetrahydropteroyltriglutamate-homocysteine S-methyltransferase activity"/>
    <property type="evidence" value="ECO:0007669"/>
    <property type="project" value="InterPro"/>
</dbReference>